<protein>
    <recommendedName>
        <fullName evidence="2">CBF1-interacting co-repressor CIR N-terminal domain-containing protein</fullName>
    </recommendedName>
</protein>
<dbReference type="STRING" id="65489.A0A0D3HFG3"/>
<name>A0A0D3HFG3_9ORYZ</name>
<feature type="compositionally biased region" description="Basic and acidic residues" evidence="1">
    <location>
        <begin position="27"/>
        <end position="51"/>
    </location>
</feature>
<dbReference type="AlphaFoldDB" id="A0A0D3HFG3"/>
<evidence type="ECO:0000313" key="4">
    <source>
        <dbReference type="Proteomes" id="UP000026960"/>
    </source>
</evidence>
<accession>A0A0D3HFG3</accession>
<dbReference type="Gramene" id="OBART10G15200.1">
    <property type="protein sequence ID" value="OBART10G15200.1"/>
    <property type="gene ID" value="OBART10G15200"/>
</dbReference>
<organism evidence="3">
    <name type="scientific">Oryza barthii</name>
    <dbReference type="NCBI Taxonomy" id="65489"/>
    <lineage>
        <taxon>Eukaryota</taxon>
        <taxon>Viridiplantae</taxon>
        <taxon>Streptophyta</taxon>
        <taxon>Embryophyta</taxon>
        <taxon>Tracheophyta</taxon>
        <taxon>Spermatophyta</taxon>
        <taxon>Magnoliopsida</taxon>
        <taxon>Liliopsida</taxon>
        <taxon>Poales</taxon>
        <taxon>Poaceae</taxon>
        <taxon>BOP clade</taxon>
        <taxon>Oryzoideae</taxon>
        <taxon>Oryzeae</taxon>
        <taxon>Oryzinae</taxon>
        <taxon>Oryza</taxon>
    </lineage>
</organism>
<reference evidence="3" key="1">
    <citation type="journal article" date="2009" name="Rice">
        <title>De Novo Next Generation Sequencing of Plant Genomes.</title>
        <authorList>
            <person name="Rounsley S."/>
            <person name="Marri P.R."/>
            <person name="Yu Y."/>
            <person name="He R."/>
            <person name="Sisneros N."/>
            <person name="Goicoechea J.L."/>
            <person name="Lee S.J."/>
            <person name="Angelova A."/>
            <person name="Kudrna D."/>
            <person name="Luo M."/>
            <person name="Affourtit J."/>
            <person name="Desany B."/>
            <person name="Knight J."/>
            <person name="Niazi F."/>
            <person name="Egholm M."/>
            <person name="Wing R.A."/>
        </authorList>
    </citation>
    <scope>NUCLEOTIDE SEQUENCE [LARGE SCALE GENOMIC DNA]</scope>
    <source>
        <strain evidence="3">cv. IRGC 105608</strain>
    </source>
</reference>
<dbReference type="EnsemblPlants" id="OBART10G15200.1">
    <property type="protein sequence ID" value="OBART10G15200.1"/>
    <property type="gene ID" value="OBART10G15200"/>
</dbReference>
<dbReference type="Proteomes" id="UP000026960">
    <property type="component" value="Chromosome 10"/>
</dbReference>
<dbReference type="PANTHER" id="PTHR31861">
    <property type="entry name" value="OS10G0507500 PROTEIN"/>
    <property type="match status" value="1"/>
</dbReference>
<reference evidence="3" key="2">
    <citation type="submission" date="2015-03" db="UniProtKB">
        <authorList>
            <consortium name="EnsemblPlants"/>
        </authorList>
    </citation>
    <scope>IDENTIFICATION</scope>
</reference>
<dbReference type="PANTHER" id="PTHR31861:SF15">
    <property type="entry name" value="DUF577 DOMAIN-CONTAINING PROTEIN"/>
    <property type="match status" value="1"/>
</dbReference>
<dbReference type="eggNOG" id="ENOG502RYQS">
    <property type="taxonomic scope" value="Eukaryota"/>
</dbReference>
<dbReference type="PaxDb" id="65489-OBART10G15200.1"/>
<evidence type="ECO:0000259" key="2">
    <source>
        <dbReference type="SMART" id="SM01083"/>
    </source>
</evidence>
<dbReference type="InterPro" id="IPR019339">
    <property type="entry name" value="CIR_N_dom"/>
</dbReference>
<dbReference type="HOGENOM" id="CLU_096954_0_0_1"/>
<keyword evidence="4" id="KW-1185">Reference proteome</keyword>
<proteinExistence type="predicted"/>
<evidence type="ECO:0000313" key="3">
    <source>
        <dbReference type="EnsemblPlants" id="OBART10G15200.1"/>
    </source>
</evidence>
<feature type="domain" description="CBF1-interacting co-repressor CIR N-terminal" evidence="2">
    <location>
        <begin position="14"/>
        <end position="50"/>
    </location>
</feature>
<evidence type="ECO:0000256" key="1">
    <source>
        <dbReference type="SAM" id="MobiDB-lite"/>
    </source>
</evidence>
<feature type="region of interest" description="Disordered" evidence="1">
    <location>
        <begin position="27"/>
        <end position="138"/>
    </location>
</feature>
<dbReference type="SMART" id="SM01083">
    <property type="entry name" value="Cir_N"/>
    <property type="match status" value="1"/>
</dbReference>
<feature type="compositionally biased region" description="Low complexity" evidence="1">
    <location>
        <begin position="83"/>
        <end position="93"/>
    </location>
</feature>
<sequence>MGGHGGLNILPQKRWNVYNFDNREKVRRDEAEAAREEQLQREAVRRRDSDLRLAALRRNRGLQSADAAPLPPRPPTYAAEQCPADPADPSPAADDSDGGHINLFSARGGGGGSGSLPRTLTLRSGRGRRRRAVGPDEEKYRLGYGLAGKGVAAPWYMSKPSASSSMERKDREAGEGSVGKKNGGKKSIEELREERRKREAKEKERERALLGVPSRKEKYSERGRSSRYLYSAETIGDDLMKEIPEVLYGKKSQGAKLFRRHCRRGHPIYQKIAWWTDSTLKHL</sequence>
<feature type="region of interest" description="Disordered" evidence="1">
    <location>
        <begin position="160"/>
        <end position="218"/>
    </location>
</feature>
<feature type="compositionally biased region" description="Basic and acidic residues" evidence="1">
    <location>
        <begin position="186"/>
        <end position="218"/>
    </location>
</feature>